<feature type="region of interest" description="Disordered" evidence="1">
    <location>
        <begin position="1"/>
        <end position="20"/>
    </location>
</feature>
<feature type="region of interest" description="Disordered" evidence="1">
    <location>
        <begin position="534"/>
        <end position="553"/>
    </location>
</feature>
<dbReference type="SMART" id="SM01162">
    <property type="entry name" value="DUF1771"/>
    <property type="match status" value="1"/>
</dbReference>
<protein>
    <recommendedName>
        <fullName evidence="2">Smr domain-containing protein</fullName>
    </recommendedName>
</protein>
<dbReference type="SUPFAM" id="SSF160443">
    <property type="entry name" value="SMR domain-like"/>
    <property type="match status" value="1"/>
</dbReference>
<gene>
    <name evidence="3" type="ORF">LARSCL_LOCUS2770</name>
</gene>
<dbReference type="Gene3D" id="3.30.1370.110">
    <property type="match status" value="1"/>
</dbReference>
<dbReference type="SUPFAM" id="SSF52540">
    <property type="entry name" value="P-loop containing nucleoside triphosphate hydrolases"/>
    <property type="match status" value="1"/>
</dbReference>
<feature type="compositionally biased region" description="Polar residues" evidence="1">
    <location>
        <begin position="540"/>
        <end position="553"/>
    </location>
</feature>
<dbReference type="Pfam" id="PF08590">
    <property type="entry name" value="DUF1771"/>
    <property type="match status" value="1"/>
</dbReference>
<dbReference type="Proteomes" id="UP001497382">
    <property type="component" value="Unassembled WGS sequence"/>
</dbReference>
<dbReference type="InterPro" id="IPR027417">
    <property type="entry name" value="P-loop_NTPase"/>
</dbReference>
<dbReference type="Pfam" id="PF13671">
    <property type="entry name" value="AAA_33"/>
    <property type="match status" value="1"/>
</dbReference>
<dbReference type="InterPro" id="IPR052772">
    <property type="entry name" value="Endo/PolyKinase_Domain-Protein"/>
</dbReference>
<dbReference type="InterPro" id="IPR013899">
    <property type="entry name" value="DUF1771"/>
</dbReference>
<name>A0AAV1Z378_9ARAC</name>
<proteinExistence type="predicted"/>
<dbReference type="PANTHER" id="PTHR46535:SF1">
    <property type="entry name" value="NEDD4-BINDING PROTEIN 2"/>
    <property type="match status" value="1"/>
</dbReference>
<comment type="caution">
    <text evidence="3">The sequence shown here is derived from an EMBL/GenBank/DDBJ whole genome shotgun (WGS) entry which is preliminary data.</text>
</comment>
<sequence length="1728" mass="196252">MPKKSKGKFSNNRSERPGYQYDGAEIFRNEAAVYDDTEPRESLQRFMEMFHGKIDDNVISMIYSECFPNVDQCLESLLNLSCEVNIHQADENTNTLSNESEKVSIPIGTATPQSWLPENTLKISKVSDSCAVEDGSTKLYENETYDYYQTSSDMNFVENHSCLSTSLPSSFQYNGSFPPMYNSQMYPTLGLQYNSENFPNYFIPVSQNASNFEIKSYASEIKNNCNFPKYNLQASVSSKATSSPKNGRNSFKWNNTDEVKNVMEKIKMGHHILIILRGLPGSGKSTLAKKLKFSGVIFTTDDFFYKRGKYAFDPTLLDEAHYWNQNRAREALLNNVTPIIIDNTNTETWEMLPYIKMGRKFNYEIIILEPNTPWKFKPKELAFRNKHGVPKEKITKMLARYQHNITLDHFDIASSNSVIESLPASSKASGDNCNLVSVSEMAKNEKPCVSLEAIVHQEERPSDILGEKVPNVQGYNVSSLPKNFMSKEFPLPANEAKPLMINECSDTESVVESMSDANENIKIDNLEELKSLAHEDSEDSQSFGKNDAQTSDQELTSWEDITEHDDDFLWKTSSSHNMSSQFHCNILSENKEDPSMADQSQMDLLKEKESVCHENPVQCDELSNVSCLPAPDVISIGDPKSLGGNLHSVVDVLPGSLNDFPGVTDIHIDSDVRNDDHFTQQAYSHNINSDKLQHEKLKTNKAEKNLCHDKKKEVFNSEFKRNYNLKTISKLNDLNNFTIPSNHQLSKHKSTKSFDESYAFQETKTKNDKGSETNLLRSKFFSAPILGNQLNISNEIFCNELTRGTEHNSYNEKLFIETDVEFEKENSSSDLIPHAIPLYANSSYINKSTSNEKPFIENKLEIPERNTHPDMELQINDFKNPSSWEGSKNHFISEASMTELSDYSIIKSSFDESNNANQEQGVEKENNNAAGLVDPKPQRSEKIVSMVFKKIIDEKKLTDSVSTDEENIANIEQLKEWDCNSEPEGKIENSDDSLDTNLVSFTPKPPRNFLQARHTPNKFTSSENGVKASDSSECHKSENCKNKKRSPLFKHPLQYISKDWVFPQFIQNQEYGYETFDAKSSLSYTDSDTQTEFKDFILINKIERNEAGFTEYQIIEPSKISEWNANVNDLKNSNEYIPRVAMFEKSTSTEDLEPNIEISEKLARLNECFPHISEEDLNHFMGLCDNDETWVTNLLLDSEYNPCSKESGNTQLKKFDDDNNLILPSTSSQCDIKNIGFKIFNKTSKQFENEALPSTENVDYTHKKLSSNSTTESDSTSDESQMENNLEPCSISSNSNPLQNLHLSLDSAFALQLEELFGPVSSDGSASTESSNIVVEIDLEFARLIHSKWKNSVQNKGQSNNENVDTKSKKMGVKLSREKIRKEQKNLNAVKKNRGEPMSLSEIMEMEQAVEHHKKEKLKKDIDIVTKKNRNKLYNMFPGADPTALDEIFESNNCCFETSLKALEEDVGYSKTTGYGNLTLKECEGYAEILNESIDNWNKSNNISDLANSDRNDWIPNNESDCRENLKTTKETTASTFLSTITPEAEALRGKAVEHYLMQQKCIQKSSNYYQRGMKPVASFYAQDASEHRRKFREANKAASELIAEQRNAALGYFTLDLHGLYVQEAIPMLEKFLRERKLEIKRRPQSALTKLTIITGQGLHSIRGPKLRPSVIEYLRRTGHFYSENHVGILEVYLNSDGCTAPRYAPKDCLEPNQGQNGTPPFFSSSL</sequence>
<feature type="region of interest" description="Disordered" evidence="1">
    <location>
        <begin position="1352"/>
        <end position="1373"/>
    </location>
</feature>
<feature type="region of interest" description="Disordered" evidence="1">
    <location>
        <begin position="912"/>
        <end position="935"/>
    </location>
</feature>
<accession>A0AAV1Z378</accession>
<feature type="domain" description="Smr" evidence="2">
    <location>
        <begin position="1616"/>
        <end position="1696"/>
    </location>
</feature>
<feature type="region of interest" description="Disordered" evidence="1">
    <location>
        <begin position="1251"/>
        <end position="1293"/>
    </location>
</feature>
<evidence type="ECO:0000313" key="3">
    <source>
        <dbReference type="EMBL" id="CAL1265831.1"/>
    </source>
</evidence>
<dbReference type="PANTHER" id="PTHR46535">
    <property type="entry name" value="NEDD4-BINDING PROTEIN 2"/>
    <property type="match status" value="1"/>
</dbReference>
<feature type="compositionally biased region" description="Polar residues" evidence="1">
    <location>
        <begin position="1352"/>
        <end position="1363"/>
    </location>
</feature>
<evidence type="ECO:0000259" key="2">
    <source>
        <dbReference type="PROSITE" id="PS50828"/>
    </source>
</evidence>
<reference evidence="3 4" key="1">
    <citation type="submission" date="2024-04" db="EMBL/GenBank/DDBJ databases">
        <authorList>
            <person name="Rising A."/>
            <person name="Reimegard J."/>
            <person name="Sonavane S."/>
            <person name="Akerstrom W."/>
            <person name="Nylinder S."/>
            <person name="Hedman E."/>
            <person name="Kallberg Y."/>
        </authorList>
    </citation>
    <scope>NUCLEOTIDE SEQUENCE [LARGE SCALE GENOMIC DNA]</scope>
</reference>
<evidence type="ECO:0000313" key="4">
    <source>
        <dbReference type="Proteomes" id="UP001497382"/>
    </source>
</evidence>
<feature type="compositionally biased region" description="Basic and acidic residues" evidence="1">
    <location>
        <begin position="980"/>
        <end position="989"/>
    </location>
</feature>
<feature type="region of interest" description="Disordered" evidence="1">
    <location>
        <begin position="980"/>
        <end position="1038"/>
    </location>
</feature>
<dbReference type="Gene3D" id="3.40.50.300">
    <property type="entry name" value="P-loop containing nucleotide triphosphate hydrolases"/>
    <property type="match status" value="1"/>
</dbReference>
<dbReference type="SMART" id="SM00463">
    <property type="entry name" value="SMR"/>
    <property type="match status" value="1"/>
</dbReference>
<dbReference type="InterPro" id="IPR002625">
    <property type="entry name" value="Smr_dom"/>
</dbReference>
<dbReference type="PROSITE" id="PS50828">
    <property type="entry name" value="SMR"/>
    <property type="match status" value="1"/>
</dbReference>
<dbReference type="GO" id="GO:0005634">
    <property type="term" value="C:nucleus"/>
    <property type="evidence" value="ECO:0007669"/>
    <property type="project" value="TreeGrafter"/>
</dbReference>
<dbReference type="EMBL" id="CAXIEN010000019">
    <property type="protein sequence ID" value="CAL1265831.1"/>
    <property type="molecule type" value="Genomic_DNA"/>
</dbReference>
<keyword evidence="4" id="KW-1185">Reference proteome</keyword>
<evidence type="ECO:0000256" key="1">
    <source>
        <dbReference type="SAM" id="MobiDB-lite"/>
    </source>
</evidence>
<dbReference type="GO" id="GO:0004519">
    <property type="term" value="F:endonuclease activity"/>
    <property type="evidence" value="ECO:0007669"/>
    <property type="project" value="TreeGrafter"/>
</dbReference>
<dbReference type="Pfam" id="PF01713">
    <property type="entry name" value="Smr"/>
    <property type="match status" value="1"/>
</dbReference>
<organism evidence="3 4">
    <name type="scientific">Larinioides sclopetarius</name>
    <dbReference type="NCBI Taxonomy" id="280406"/>
    <lineage>
        <taxon>Eukaryota</taxon>
        <taxon>Metazoa</taxon>
        <taxon>Ecdysozoa</taxon>
        <taxon>Arthropoda</taxon>
        <taxon>Chelicerata</taxon>
        <taxon>Arachnida</taxon>
        <taxon>Araneae</taxon>
        <taxon>Araneomorphae</taxon>
        <taxon>Entelegynae</taxon>
        <taxon>Araneoidea</taxon>
        <taxon>Araneidae</taxon>
        <taxon>Larinioides</taxon>
    </lineage>
</organism>
<dbReference type="InterPro" id="IPR036063">
    <property type="entry name" value="Smr_dom_sf"/>
</dbReference>